<dbReference type="EMBL" id="CAAALY010006187">
    <property type="protein sequence ID" value="VEL09374.1"/>
    <property type="molecule type" value="Genomic_DNA"/>
</dbReference>
<keyword evidence="1" id="KW-0175">Coiled coil</keyword>
<protein>
    <submittedName>
        <fullName evidence="2">Uncharacterized protein</fullName>
    </submittedName>
</protein>
<feature type="coiled-coil region" evidence="1">
    <location>
        <begin position="26"/>
        <end position="53"/>
    </location>
</feature>
<sequence>MALRPPIITTKQLQLNQQDESAAQERELLLADRTRLEDQLRKAQTNLALAALELRRITSSSAHSVVDSISSTAPARASVNHLDTDSVWLCQLDGVTCTSRHTKPNEVII</sequence>
<name>A0A3S5BMH9_9PLAT</name>
<accession>A0A3S5BMH9</accession>
<organism evidence="2 3">
    <name type="scientific">Protopolystoma xenopodis</name>
    <dbReference type="NCBI Taxonomy" id="117903"/>
    <lineage>
        <taxon>Eukaryota</taxon>
        <taxon>Metazoa</taxon>
        <taxon>Spiralia</taxon>
        <taxon>Lophotrochozoa</taxon>
        <taxon>Platyhelminthes</taxon>
        <taxon>Monogenea</taxon>
        <taxon>Polyopisthocotylea</taxon>
        <taxon>Polystomatidea</taxon>
        <taxon>Polystomatidae</taxon>
        <taxon>Protopolystoma</taxon>
    </lineage>
</organism>
<proteinExistence type="predicted"/>
<gene>
    <name evidence="2" type="ORF">PXEA_LOCUS2814</name>
</gene>
<evidence type="ECO:0000256" key="1">
    <source>
        <dbReference type="SAM" id="Coils"/>
    </source>
</evidence>
<comment type="caution">
    <text evidence="2">The sequence shown here is derived from an EMBL/GenBank/DDBJ whole genome shotgun (WGS) entry which is preliminary data.</text>
</comment>
<dbReference type="Proteomes" id="UP000784294">
    <property type="component" value="Unassembled WGS sequence"/>
</dbReference>
<evidence type="ECO:0000313" key="3">
    <source>
        <dbReference type="Proteomes" id="UP000784294"/>
    </source>
</evidence>
<evidence type="ECO:0000313" key="2">
    <source>
        <dbReference type="EMBL" id="VEL09374.1"/>
    </source>
</evidence>
<reference evidence="2" key="1">
    <citation type="submission" date="2018-11" db="EMBL/GenBank/DDBJ databases">
        <authorList>
            <consortium name="Pathogen Informatics"/>
        </authorList>
    </citation>
    <scope>NUCLEOTIDE SEQUENCE</scope>
</reference>
<keyword evidence="3" id="KW-1185">Reference proteome</keyword>
<dbReference type="AlphaFoldDB" id="A0A3S5BMH9"/>